<dbReference type="Proteomes" id="UP001186944">
    <property type="component" value="Unassembled WGS sequence"/>
</dbReference>
<dbReference type="AlphaFoldDB" id="A0AA88YBH6"/>
<name>A0AA88YBH6_PINIB</name>
<dbReference type="InterPro" id="IPR039051">
    <property type="entry name" value="SE-CTX-like"/>
</dbReference>
<dbReference type="PANTHER" id="PTHR40472:SF6">
    <property type="entry name" value="RICIN B-TYPE LECTIN DOMAIN-CONTAINING PROTEIN"/>
    <property type="match status" value="1"/>
</dbReference>
<comment type="caution">
    <text evidence="1">The sequence shown here is derived from an EMBL/GenBank/DDBJ whole genome shotgun (WGS) entry which is preliminary data.</text>
</comment>
<gene>
    <name evidence="1" type="ORF">FSP39_009878</name>
</gene>
<keyword evidence="2" id="KW-1185">Reference proteome</keyword>
<dbReference type="PANTHER" id="PTHR40472">
    <property type="entry name" value="RICIN B-TYPE LECTIN DOMAIN-CONTAINING PROTEIN"/>
    <property type="match status" value="1"/>
</dbReference>
<organism evidence="1 2">
    <name type="scientific">Pinctada imbricata</name>
    <name type="common">Atlantic pearl-oyster</name>
    <name type="synonym">Pinctada martensii</name>
    <dbReference type="NCBI Taxonomy" id="66713"/>
    <lineage>
        <taxon>Eukaryota</taxon>
        <taxon>Metazoa</taxon>
        <taxon>Spiralia</taxon>
        <taxon>Lophotrochozoa</taxon>
        <taxon>Mollusca</taxon>
        <taxon>Bivalvia</taxon>
        <taxon>Autobranchia</taxon>
        <taxon>Pteriomorphia</taxon>
        <taxon>Pterioida</taxon>
        <taxon>Pterioidea</taxon>
        <taxon>Pteriidae</taxon>
        <taxon>Pinctada</taxon>
    </lineage>
</organism>
<proteinExistence type="predicted"/>
<sequence length="255" mass="29886">MVSEGTLFNNIPKVAKAYTNNNRRKVQKIMKGILNLILQGVKVELTYLSLNNMTLDYKIRKRLWDKKIRQVIDHMQKFDEQMEKDWFSSLSKDVKKTLADKTGKSNDEFADALYSEISDKYDWREFHVIAYDEIAKDGYKKHYLKRCGGVHWFKKGGRNTVVASNDKAKPVMNRQHTESALRGVKTRRKHWISWKRKRSAMDVFNDLKAMRPAFMNCGYYASFGVIDKGQKIVHRANKKRLVTVQSNNFQLFAYG</sequence>
<protein>
    <submittedName>
        <fullName evidence="1">Uncharacterized protein</fullName>
    </submittedName>
</protein>
<evidence type="ECO:0000313" key="2">
    <source>
        <dbReference type="Proteomes" id="UP001186944"/>
    </source>
</evidence>
<evidence type="ECO:0000313" key="1">
    <source>
        <dbReference type="EMBL" id="KAK3102247.1"/>
    </source>
</evidence>
<accession>A0AA88YBH6</accession>
<reference evidence="1" key="1">
    <citation type="submission" date="2019-08" db="EMBL/GenBank/DDBJ databases">
        <title>The improved chromosome-level genome for the pearl oyster Pinctada fucata martensii using PacBio sequencing and Hi-C.</title>
        <authorList>
            <person name="Zheng Z."/>
        </authorList>
    </citation>
    <scope>NUCLEOTIDE SEQUENCE</scope>
    <source>
        <strain evidence="1">ZZ-2019</strain>
        <tissue evidence="1">Adductor muscle</tissue>
    </source>
</reference>
<dbReference type="EMBL" id="VSWD01000005">
    <property type="protein sequence ID" value="KAK3102247.1"/>
    <property type="molecule type" value="Genomic_DNA"/>
</dbReference>